<dbReference type="GO" id="GO:0004497">
    <property type="term" value="F:monooxygenase activity"/>
    <property type="evidence" value="ECO:0007669"/>
    <property type="project" value="UniProtKB-KW"/>
</dbReference>
<gene>
    <name evidence="5" type="ORF">AXK60_15980</name>
    <name evidence="4" type="ORF">AXK61_17290</name>
</gene>
<reference evidence="6" key="3">
    <citation type="submission" date="2016-02" db="EMBL/GenBank/DDBJ databases">
        <authorList>
            <person name="Wen L."/>
            <person name="He K."/>
            <person name="Yang H."/>
        </authorList>
    </citation>
    <scope>NUCLEOTIDE SEQUENCE [LARGE SCALE GENOMIC DNA]</scope>
    <source>
        <strain evidence="6">JCM 15929</strain>
    </source>
</reference>
<dbReference type="PRINTS" id="PR00420">
    <property type="entry name" value="RNGMNOXGNASE"/>
</dbReference>
<dbReference type="Proteomes" id="UP000070258">
    <property type="component" value="Unassembled WGS sequence"/>
</dbReference>
<reference evidence="5" key="1">
    <citation type="submission" date="2016-02" db="EMBL/GenBank/DDBJ databases">
        <authorList>
            <person name="Teng J.L."/>
            <person name="Yang Y."/>
            <person name="Huang Y."/>
            <person name="Guo F."/>
            <person name="Wei W."/>
            <person name="Chen J.H."/>
            <person name="Wong S.Y."/>
            <person name="Lau S.K."/>
            <person name="Woo P.C."/>
        </authorList>
    </citation>
    <scope>NUCLEOTIDE SEQUENCE</scope>
    <source>
        <strain evidence="5">JCM 15929</strain>
    </source>
</reference>
<dbReference type="GO" id="GO:0071949">
    <property type="term" value="F:FAD binding"/>
    <property type="evidence" value="ECO:0007669"/>
    <property type="project" value="InterPro"/>
</dbReference>
<dbReference type="RefSeq" id="WP_068575265.1">
    <property type="nucleotide sequence ID" value="NZ_LSRE01000009.1"/>
</dbReference>
<dbReference type="AlphaFoldDB" id="A0A138A159"/>
<name>A0A138A159_9ACTN</name>
<dbReference type="PANTHER" id="PTHR13789:SF309">
    <property type="entry name" value="PUTATIVE (AFU_ORTHOLOGUE AFUA_6G14510)-RELATED"/>
    <property type="match status" value="1"/>
</dbReference>
<dbReference type="EMBL" id="LSRF01000058">
    <property type="protein sequence ID" value="KXP04160.1"/>
    <property type="molecule type" value="Genomic_DNA"/>
</dbReference>
<dbReference type="PANTHER" id="PTHR13789">
    <property type="entry name" value="MONOOXYGENASE"/>
    <property type="match status" value="1"/>
</dbReference>
<organism evidence="5 6">
    <name type="scientific">Tsukamurella pseudospumae</name>
    <dbReference type="NCBI Taxonomy" id="239498"/>
    <lineage>
        <taxon>Bacteria</taxon>
        <taxon>Bacillati</taxon>
        <taxon>Actinomycetota</taxon>
        <taxon>Actinomycetes</taxon>
        <taxon>Mycobacteriales</taxon>
        <taxon>Tsukamurellaceae</taxon>
        <taxon>Tsukamurella</taxon>
    </lineage>
</organism>
<evidence type="ECO:0000259" key="3">
    <source>
        <dbReference type="Pfam" id="PF01494"/>
    </source>
</evidence>
<accession>A0A138A159</accession>
<dbReference type="STRING" id="239498.AXK60_15980"/>
<dbReference type="OrthoDB" id="9782160at2"/>
<reference evidence="4 7" key="2">
    <citation type="submission" date="2016-02" db="EMBL/GenBank/DDBJ databases">
        <authorList>
            <person name="Teng J.L."/>
            <person name="Tang Y."/>
            <person name="Huang Y."/>
            <person name="Guo F."/>
            <person name="Wei W."/>
            <person name="Chen J.H."/>
            <person name="Wong S.Y."/>
            <person name="Lau S.K."/>
            <person name="Woo P.C."/>
        </authorList>
    </citation>
    <scope>NUCLEOTIDE SEQUENCE [LARGE SCALE GENOMIC DNA]</scope>
    <source>
        <strain evidence="4 7">JCM 13375</strain>
    </source>
</reference>
<protein>
    <recommendedName>
        <fullName evidence="3">FAD-binding domain-containing protein</fullName>
    </recommendedName>
</protein>
<dbReference type="Gene3D" id="3.50.50.60">
    <property type="entry name" value="FAD/NAD(P)-binding domain"/>
    <property type="match status" value="1"/>
</dbReference>
<keyword evidence="1" id="KW-0560">Oxidoreductase</keyword>
<dbReference type="InterPro" id="IPR036188">
    <property type="entry name" value="FAD/NAD-bd_sf"/>
</dbReference>
<dbReference type="Proteomes" id="UP000070409">
    <property type="component" value="Unassembled WGS sequence"/>
</dbReference>
<evidence type="ECO:0000256" key="2">
    <source>
        <dbReference type="ARBA" id="ARBA00023033"/>
    </source>
</evidence>
<dbReference type="InterPro" id="IPR002938">
    <property type="entry name" value="FAD-bd"/>
</dbReference>
<keyword evidence="2" id="KW-0503">Monooxygenase</keyword>
<dbReference type="EMBL" id="LSRE01000009">
    <property type="protein sequence ID" value="KXO99642.1"/>
    <property type="molecule type" value="Genomic_DNA"/>
</dbReference>
<evidence type="ECO:0000256" key="1">
    <source>
        <dbReference type="ARBA" id="ARBA00023002"/>
    </source>
</evidence>
<feature type="domain" description="FAD-binding" evidence="3">
    <location>
        <begin position="2"/>
        <end position="318"/>
    </location>
</feature>
<dbReference type="SUPFAM" id="SSF51905">
    <property type="entry name" value="FAD/NAD(P)-binding domain"/>
    <property type="match status" value="1"/>
</dbReference>
<evidence type="ECO:0000313" key="6">
    <source>
        <dbReference type="Proteomes" id="UP000070258"/>
    </source>
</evidence>
<comment type="caution">
    <text evidence="5">The sequence shown here is derived from an EMBL/GenBank/DDBJ whole genome shotgun (WGS) entry which is preliminary data.</text>
</comment>
<sequence>MKALIIGGGVAGPVAAMALARVGVDAEVFERDEQGAEQRGSWVTFQANGMDALRSIDADGPLHDIGYPVDDIGFVNGKGRPLGTIPLAARRADGLTSRMMPRAALYTAMAEEARRRGVDVRFGSRLIAATVDGAGVTAEFEDGTTARGDILIGADGIHSTVRRLIDPYARAPRYVPVLNVGGYIPDFHVDVPEREFRMQFGIRCFFAWMPTPDGGTVWFANPPAPVEPEQGVLSSMTDAEWRARLHELMDGDAGPAPKIIEAAQGPLIGWATYDLPVVDHWHDGTGRMVVIGDAAHATSPAAGQGASMALEDAVILAQCVRDRATTTEAFAAFEGLRRARTERIVAEGRRASNSKAAGPVGRMVRDLMLPLMFRRAAKDGGRSLMWLQGHHIDFATPV</sequence>
<dbReference type="Pfam" id="PF01494">
    <property type="entry name" value="FAD_binding_3"/>
    <property type="match status" value="1"/>
</dbReference>
<proteinExistence type="predicted"/>
<evidence type="ECO:0000313" key="5">
    <source>
        <dbReference type="EMBL" id="KXP04160.1"/>
    </source>
</evidence>
<evidence type="ECO:0000313" key="7">
    <source>
        <dbReference type="Proteomes" id="UP000070409"/>
    </source>
</evidence>
<dbReference type="InterPro" id="IPR050493">
    <property type="entry name" value="FAD-dep_Monooxygenase_BioMet"/>
</dbReference>
<keyword evidence="7" id="KW-1185">Reference proteome</keyword>
<evidence type="ECO:0000313" key="4">
    <source>
        <dbReference type="EMBL" id="KXO99642.1"/>
    </source>
</evidence>